<evidence type="ECO:0000256" key="4">
    <source>
        <dbReference type="ARBA" id="ARBA00022801"/>
    </source>
</evidence>
<dbReference type="InterPro" id="IPR002716">
    <property type="entry name" value="PIN_dom"/>
</dbReference>
<feature type="compositionally biased region" description="Basic residues" evidence="6">
    <location>
        <begin position="84"/>
        <end position="102"/>
    </location>
</feature>
<keyword evidence="2" id="KW-0540">Nuclease</keyword>
<evidence type="ECO:0000256" key="6">
    <source>
        <dbReference type="SAM" id="MobiDB-lite"/>
    </source>
</evidence>
<accession>A0A258FSQ9</accession>
<keyword evidence="4" id="KW-0378">Hydrolase</keyword>
<evidence type="ECO:0000256" key="2">
    <source>
        <dbReference type="ARBA" id="ARBA00022722"/>
    </source>
</evidence>
<dbReference type="PANTHER" id="PTHR42740:SF1">
    <property type="entry name" value="RIBONUCLEASE VAPC3"/>
    <property type="match status" value="1"/>
</dbReference>
<feature type="region of interest" description="Disordered" evidence="6">
    <location>
        <begin position="76"/>
        <end position="102"/>
    </location>
</feature>
<keyword evidence="3" id="KW-0479">Metal-binding</keyword>
<feature type="domain" description="PIN" evidence="7">
    <location>
        <begin position="108"/>
        <end position="220"/>
    </location>
</feature>
<evidence type="ECO:0000259" key="7">
    <source>
        <dbReference type="Pfam" id="PF01850"/>
    </source>
</evidence>
<keyword evidence="1" id="KW-1277">Toxin-antitoxin system</keyword>
<organism evidence="8 9">
    <name type="scientific">Brevundimonas subvibrioides</name>
    <dbReference type="NCBI Taxonomy" id="74313"/>
    <lineage>
        <taxon>Bacteria</taxon>
        <taxon>Pseudomonadati</taxon>
        <taxon>Pseudomonadota</taxon>
        <taxon>Alphaproteobacteria</taxon>
        <taxon>Caulobacterales</taxon>
        <taxon>Caulobacteraceae</taxon>
        <taxon>Brevundimonas</taxon>
    </lineage>
</organism>
<dbReference type="GO" id="GO:0046872">
    <property type="term" value="F:metal ion binding"/>
    <property type="evidence" value="ECO:0007669"/>
    <property type="project" value="UniProtKB-KW"/>
</dbReference>
<evidence type="ECO:0000313" key="8">
    <source>
        <dbReference type="EMBL" id="OYX35366.1"/>
    </source>
</evidence>
<dbReference type="AlphaFoldDB" id="A0A258FSQ9"/>
<dbReference type="InterPro" id="IPR029060">
    <property type="entry name" value="PIN-like_dom_sf"/>
</dbReference>
<keyword evidence="5" id="KW-0460">Magnesium</keyword>
<dbReference type="Pfam" id="PF01850">
    <property type="entry name" value="PIN"/>
    <property type="match status" value="1"/>
</dbReference>
<evidence type="ECO:0000256" key="3">
    <source>
        <dbReference type="ARBA" id="ARBA00022723"/>
    </source>
</evidence>
<evidence type="ECO:0000256" key="1">
    <source>
        <dbReference type="ARBA" id="ARBA00022649"/>
    </source>
</evidence>
<dbReference type="SUPFAM" id="SSF88723">
    <property type="entry name" value="PIN domain-like"/>
    <property type="match status" value="1"/>
</dbReference>
<evidence type="ECO:0000313" key="9">
    <source>
        <dbReference type="Proteomes" id="UP000215595"/>
    </source>
</evidence>
<dbReference type="Gene3D" id="3.40.50.1010">
    <property type="entry name" value="5'-nuclease"/>
    <property type="match status" value="1"/>
</dbReference>
<dbReference type="GO" id="GO:0004540">
    <property type="term" value="F:RNA nuclease activity"/>
    <property type="evidence" value="ECO:0007669"/>
    <property type="project" value="TreeGrafter"/>
</dbReference>
<dbReference type="GO" id="GO:0016787">
    <property type="term" value="F:hydrolase activity"/>
    <property type="evidence" value="ECO:0007669"/>
    <property type="project" value="UniProtKB-KW"/>
</dbReference>
<dbReference type="EMBL" id="NCEB01000004">
    <property type="protein sequence ID" value="OYX35366.1"/>
    <property type="molecule type" value="Genomic_DNA"/>
</dbReference>
<evidence type="ECO:0000256" key="5">
    <source>
        <dbReference type="ARBA" id="ARBA00022842"/>
    </source>
</evidence>
<dbReference type="PANTHER" id="PTHR42740">
    <property type="entry name" value="RIBONUCLEASE VAPC3"/>
    <property type="match status" value="1"/>
</dbReference>
<gene>
    <name evidence="8" type="ORF">B7Z01_02670</name>
</gene>
<name>A0A258FSQ9_9CAUL</name>
<sequence>MAGSSQSPPVEARPQFVAVRKVWHIVAHGRLAQDHSLCSSRSHGTGTIAVRRRRDRNSSARARTLCRFGMVAADARSPGQGRFQRLRPGRPSRRPGVRRGRKRGLIAADTSSVINFLTRQNTPDARLVEAAFRAETLRLPPPVVTELLSSPRAELSLRGVVDKAGMLPIRDDFWSAAGALRRSLLLRGLKARLADSLIAQCCIDANIPLITRDGDFRHFADHCGLKLAV</sequence>
<proteinExistence type="predicted"/>
<protein>
    <recommendedName>
        <fullName evidence="7">PIN domain-containing protein</fullName>
    </recommendedName>
</protein>
<reference evidence="8 9" key="1">
    <citation type="submission" date="2017-03" db="EMBL/GenBank/DDBJ databases">
        <title>Lifting the veil on microbial sulfur biogeochemistry in mining wastewaters.</title>
        <authorList>
            <person name="Kantor R.S."/>
            <person name="Colenbrander Nelson T."/>
            <person name="Marshall S."/>
            <person name="Bennett D."/>
            <person name="Apte S."/>
            <person name="Camacho D."/>
            <person name="Thomas B.C."/>
            <person name="Warren L.A."/>
            <person name="Banfield J.F."/>
        </authorList>
    </citation>
    <scope>NUCLEOTIDE SEQUENCE [LARGE SCALE GENOMIC DNA]</scope>
    <source>
        <strain evidence="8">32-69-9</strain>
    </source>
</reference>
<dbReference type="InterPro" id="IPR051749">
    <property type="entry name" value="PINc/VapC_TA_RNase"/>
</dbReference>
<comment type="caution">
    <text evidence="8">The sequence shown here is derived from an EMBL/GenBank/DDBJ whole genome shotgun (WGS) entry which is preliminary data.</text>
</comment>
<dbReference type="Proteomes" id="UP000215595">
    <property type="component" value="Unassembled WGS sequence"/>
</dbReference>